<dbReference type="SUPFAM" id="SSF52374">
    <property type="entry name" value="Nucleotidylyl transferase"/>
    <property type="match status" value="1"/>
</dbReference>
<dbReference type="EMBL" id="JAHWXI010000006">
    <property type="protein sequence ID" value="MDN4464282.1"/>
    <property type="molecule type" value="Genomic_DNA"/>
</dbReference>
<dbReference type="GO" id="GO:0004825">
    <property type="term" value="F:methionine-tRNA ligase activity"/>
    <property type="evidence" value="ECO:0007669"/>
    <property type="project" value="UniProtKB-EC"/>
</dbReference>
<comment type="function">
    <text evidence="1 9">Is required not only for elongation of protein synthesis but also for the initiation of all mRNA translation through initiator tRNA(fMet) aminoacylation.</text>
</comment>
<evidence type="ECO:0000256" key="3">
    <source>
        <dbReference type="ARBA" id="ARBA00022490"/>
    </source>
</evidence>
<comment type="caution">
    <text evidence="12">The sequence shown here is derived from an EMBL/GenBank/DDBJ whole genome shotgun (WGS) entry which is preliminary data.</text>
</comment>
<feature type="binding site" evidence="9">
    <location>
        <position position="133"/>
    </location>
    <ligand>
        <name>Zn(2+)</name>
        <dbReference type="ChEBI" id="CHEBI:29105"/>
    </ligand>
</feature>
<dbReference type="InterPro" id="IPR014758">
    <property type="entry name" value="Met-tRNA_synth"/>
</dbReference>
<comment type="catalytic activity">
    <reaction evidence="9">
        <text>tRNA(Met) + L-methionine + ATP = L-methionyl-tRNA(Met) + AMP + diphosphate</text>
        <dbReference type="Rhea" id="RHEA:13481"/>
        <dbReference type="Rhea" id="RHEA-COMP:9667"/>
        <dbReference type="Rhea" id="RHEA-COMP:9698"/>
        <dbReference type="ChEBI" id="CHEBI:30616"/>
        <dbReference type="ChEBI" id="CHEBI:33019"/>
        <dbReference type="ChEBI" id="CHEBI:57844"/>
        <dbReference type="ChEBI" id="CHEBI:78442"/>
        <dbReference type="ChEBI" id="CHEBI:78530"/>
        <dbReference type="ChEBI" id="CHEBI:456215"/>
        <dbReference type="EC" id="6.1.1.10"/>
    </reaction>
</comment>
<comment type="subcellular location">
    <subcellularLocation>
        <location evidence="2 9">Cytoplasm</location>
    </subcellularLocation>
</comment>
<dbReference type="Pfam" id="PF08264">
    <property type="entry name" value="Anticodon_1"/>
    <property type="match status" value="1"/>
</dbReference>
<dbReference type="NCBIfam" id="NF008900">
    <property type="entry name" value="PRK12267.1"/>
    <property type="match status" value="1"/>
</dbReference>
<dbReference type="CDD" id="cd00814">
    <property type="entry name" value="MetRS_core"/>
    <property type="match status" value="1"/>
</dbReference>
<feature type="short sequence motif" description="'KMSKS' region" evidence="9">
    <location>
        <begin position="305"/>
        <end position="309"/>
    </location>
</feature>
<dbReference type="InterPro" id="IPR001412">
    <property type="entry name" value="aa-tRNA-synth_I_CS"/>
</dbReference>
<dbReference type="PANTHER" id="PTHR43326:SF1">
    <property type="entry name" value="METHIONINE--TRNA LIGASE, MITOCHONDRIAL"/>
    <property type="match status" value="1"/>
</dbReference>
<feature type="binding site" evidence="9">
    <location>
        <position position="158"/>
    </location>
    <ligand>
        <name>Zn(2+)</name>
        <dbReference type="ChEBI" id="CHEBI:29105"/>
    </ligand>
</feature>
<accession>A0ABT8FSI9</accession>
<evidence type="ECO:0000259" key="10">
    <source>
        <dbReference type="Pfam" id="PF08264"/>
    </source>
</evidence>
<dbReference type="Proteomes" id="UP001172731">
    <property type="component" value="Unassembled WGS sequence"/>
</dbReference>
<evidence type="ECO:0000313" key="13">
    <source>
        <dbReference type="Proteomes" id="UP001172731"/>
    </source>
</evidence>
<dbReference type="Pfam" id="PF09334">
    <property type="entry name" value="tRNA-synt_1g"/>
    <property type="match status" value="1"/>
</dbReference>
<dbReference type="InterPro" id="IPR023457">
    <property type="entry name" value="Met-tRNA_synth_2"/>
</dbReference>
<dbReference type="RefSeq" id="WP_301133619.1">
    <property type="nucleotide sequence ID" value="NZ_BAAAUQ010000009.1"/>
</dbReference>
<evidence type="ECO:0000256" key="7">
    <source>
        <dbReference type="ARBA" id="ARBA00022917"/>
    </source>
</evidence>
<feature type="domain" description="Methionyl/Leucyl tRNA synthetase" evidence="11">
    <location>
        <begin position="8"/>
        <end position="368"/>
    </location>
</feature>
<comment type="cofactor">
    <cofactor evidence="9">
        <name>Zn(2+)</name>
        <dbReference type="ChEBI" id="CHEBI:29105"/>
    </cofactor>
    <text evidence="9">Binds 1 zinc ion per subunit.</text>
</comment>
<dbReference type="EC" id="6.1.1.10" evidence="9"/>
<comment type="subunit">
    <text evidence="9">Monomer.</text>
</comment>
<dbReference type="Gene3D" id="1.10.730.10">
    <property type="entry name" value="Isoleucyl-tRNA Synthetase, Domain 1"/>
    <property type="match status" value="1"/>
</dbReference>
<dbReference type="PANTHER" id="PTHR43326">
    <property type="entry name" value="METHIONYL-TRNA SYNTHETASE"/>
    <property type="match status" value="1"/>
</dbReference>
<evidence type="ECO:0000256" key="5">
    <source>
        <dbReference type="ARBA" id="ARBA00022741"/>
    </source>
</evidence>
<keyword evidence="8 9" id="KW-0030">Aminoacyl-tRNA synthetase</keyword>
<dbReference type="Gene3D" id="2.170.220.10">
    <property type="match status" value="1"/>
</dbReference>
<evidence type="ECO:0000256" key="4">
    <source>
        <dbReference type="ARBA" id="ARBA00022598"/>
    </source>
</evidence>
<evidence type="ECO:0000256" key="2">
    <source>
        <dbReference type="ARBA" id="ARBA00004496"/>
    </source>
</evidence>
<organism evidence="12 13">
    <name type="scientific">Microbacterium aurantiacum</name>
    <dbReference type="NCBI Taxonomy" id="162393"/>
    <lineage>
        <taxon>Bacteria</taxon>
        <taxon>Bacillati</taxon>
        <taxon>Actinomycetota</taxon>
        <taxon>Actinomycetes</taxon>
        <taxon>Micrococcales</taxon>
        <taxon>Microbacteriaceae</taxon>
        <taxon>Microbacterium</taxon>
    </lineage>
</organism>
<feature type="short sequence motif" description="'HIGH' region" evidence="9">
    <location>
        <begin position="14"/>
        <end position="24"/>
    </location>
</feature>
<keyword evidence="9" id="KW-0479">Metal-binding</keyword>
<keyword evidence="6 9" id="KW-0067">ATP-binding</keyword>
<evidence type="ECO:0000313" key="12">
    <source>
        <dbReference type="EMBL" id="MDN4464282.1"/>
    </source>
</evidence>
<comment type="caution">
    <text evidence="9">Lacks conserved residue(s) required for the propagation of feature annotation.</text>
</comment>
<comment type="similarity">
    <text evidence="9">Belongs to the class-I aminoacyl-tRNA synthetase family. MetG type 2A subfamily.</text>
</comment>
<name>A0ABT8FSI9_9MICO</name>
<keyword evidence="13" id="KW-1185">Reference proteome</keyword>
<evidence type="ECO:0000256" key="1">
    <source>
        <dbReference type="ARBA" id="ARBA00003314"/>
    </source>
</evidence>
<evidence type="ECO:0000256" key="8">
    <source>
        <dbReference type="ARBA" id="ARBA00023146"/>
    </source>
</evidence>
<dbReference type="InterPro" id="IPR041872">
    <property type="entry name" value="Anticodon_Met"/>
</dbReference>
<dbReference type="NCBIfam" id="TIGR00398">
    <property type="entry name" value="metG"/>
    <property type="match status" value="1"/>
</dbReference>
<gene>
    <name evidence="9 12" type="primary">metG</name>
    <name evidence="12" type="ORF">KZC48_07705</name>
</gene>
<feature type="binding site" evidence="9">
    <location>
        <position position="155"/>
    </location>
    <ligand>
        <name>Zn(2+)</name>
        <dbReference type="ChEBI" id="CHEBI:29105"/>
    </ligand>
</feature>
<protein>
    <recommendedName>
        <fullName evidence="9">Methionine--tRNA ligase</fullName>
        <ecNumber evidence="9">6.1.1.10</ecNumber>
    </recommendedName>
    <alternativeName>
        <fullName evidence="9">Methionyl-tRNA synthetase</fullName>
        <shortName evidence="9">MetRS</shortName>
    </alternativeName>
</protein>
<dbReference type="CDD" id="cd07957">
    <property type="entry name" value="Anticodon_Ia_Met"/>
    <property type="match status" value="1"/>
</dbReference>
<feature type="binding site" evidence="9">
    <location>
        <position position="130"/>
    </location>
    <ligand>
        <name>Zn(2+)</name>
        <dbReference type="ChEBI" id="CHEBI:29105"/>
    </ligand>
</feature>
<evidence type="ECO:0000256" key="6">
    <source>
        <dbReference type="ARBA" id="ARBA00022840"/>
    </source>
</evidence>
<dbReference type="InterPro" id="IPR014729">
    <property type="entry name" value="Rossmann-like_a/b/a_fold"/>
</dbReference>
<proteinExistence type="inferred from homology"/>
<dbReference type="HAMAP" id="MF_01228">
    <property type="entry name" value="Met_tRNA_synth_type2"/>
    <property type="match status" value="1"/>
</dbReference>
<reference evidence="12" key="1">
    <citation type="submission" date="2021-06" db="EMBL/GenBank/DDBJ databases">
        <title>Genome-based taxonomic framework of Microbacterium strains isolated from marine environment, the description of four new species and reclassification of four preexisting species.</title>
        <authorList>
            <person name="Lee S.D."/>
            <person name="Kim S.-M."/>
            <person name="Byeon Y.-S."/>
            <person name="Yang H.L."/>
            <person name="Kim I.S."/>
        </authorList>
    </citation>
    <scope>NUCLEOTIDE SEQUENCE</scope>
    <source>
        <strain evidence="12">KACC 20510</strain>
    </source>
</reference>
<dbReference type="SUPFAM" id="SSF47323">
    <property type="entry name" value="Anticodon-binding domain of a subclass of class I aminoacyl-tRNA synthetases"/>
    <property type="match status" value="1"/>
</dbReference>
<feature type="domain" description="Methionyl/Valyl/Leucyl/Isoleucyl-tRNA synthetase anticodon-binding" evidence="10">
    <location>
        <begin position="397"/>
        <end position="488"/>
    </location>
</feature>
<dbReference type="InterPro" id="IPR013155">
    <property type="entry name" value="M/V/L/I-tRNA-synth_anticd-bd"/>
</dbReference>
<dbReference type="PRINTS" id="PR01041">
    <property type="entry name" value="TRNASYNTHMET"/>
</dbReference>
<dbReference type="Gene3D" id="3.40.50.620">
    <property type="entry name" value="HUPs"/>
    <property type="match status" value="1"/>
</dbReference>
<evidence type="ECO:0000256" key="9">
    <source>
        <dbReference type="HAMAP-Rule" id="MF_01228"/>
    </source>
</evidence>
<keyword evidence="9" id="KW-0862">Zinc</keyword>
<dbReference type="InterPro" id="IPR033911">
    <property type="entry name" value="MetRS_core"/>
</dbReference>
<evidence type="ECO:0000259" key="11">
    <source>
        <dbReference type="Pfam" id="PF09334"/>
    </source>
</evidence>
<keyword evidence="5 9" id="KW-0547">Nucleotide-binding</keyword>
<keyword evidence="3 9" id="KW-0963">Cytoplasm</keyword>
<keyword evidence="4 9" id="KW-0436">Ligase</keyword>
<keyword evidence="7 9" id="KW-0648">Protein biosynthesis</keyword>
<dbReference type="InterPro" id="IPR009080">
    <property type="entry name" value="tRNAsynth_Ia_anticodon-bd"/>
</dbReference>
<dbReference type="InterPro" id="IPR015413">
    <property type="entry name" value="Methionyl/Leucyl_tRNA_Synth"/>
</dbReference>
<sequence length="525" mass="58612">MSTGRSFYITTPIYYPSDVPHIGHGYTTVAVDTLARWHRQAGDDTWMLTGTDEHGQKMMRAAAANGVQPQAWVDKLVSESWFPLLETLDVANDDFIRTTQTRHEERVKKFVQAIHDRGYIYAGEFEALYCVGCEEFKTESEIVDGTGPFEGLKVCAIHSKPLELLQEKNYFFKLSEFGDRLLELYATQPDFIRPESARNEVVSFVKNGLKDLSISRSTFDWGITVPWDQSHVIYVWVDALLNYATAVGYGAEQDEFDRRWPAYHVVGKDILRFHAVIWPAMLMAAGVEVPRGVFAHGWLLVGGEKMSKSKLTGIAPTEITDVFGSDAYRFYFLSAIAFGQDGSFSWEDLSARYQAELANGFGNLASRTTAMIERYFEGVIPPAASYEEGDLRIQRIVAEAAAAADAAIERFRVDEAIAAIWTIVDALNLYITENEPWALAKDPERRPRLETVLYTAAEGLRALAVLLSPVMPESTEKLWIALGAAETIGRLQDQPIREAGAWGVLRPGTSVNGLAPLFPRVEQSA</sequence>
<dbReference type="PROSITE" id="PS00178">
    <property type="entry name" value="AA_TRNA_LIGASE_I"/>
    <property type="match status" value="1"/>
</dbReference>